<dbReference type="Gene3D" id="3.30.70.270">
    <property type="match status" value="1"/>
</dbReference>
<comment type="caution">
    <text evidence="5">The sequence shown here is derived from an EMBL/GenBank/DDBJ whole genome shotgun (WGS) entry which is preliminary data.</text>
</comment>
<dbReference type="NCBIfam" id="TIGR00254">
    <property type="entry name" value="GGDEF"/>
    <property type="match status" value="1"/>
</dbReference>
<name>A0A7W8G761_9SPIR</name>
<feature type="domain" description="GGDEF" evidence="4">
    <location>
        <begin position="337"/>
        <end position="456"/>
    </location>
</feature>
<evidence type="ECO:0000256" key="3">
    <source>
        <dbReference type="SAM" id="Phobius"/>
    </source>
</evidence>
<dbReference type="GO" id="GO:0052621">
    <property type="term" value="F:diguanylate cyclase activity"/>
    <property type="evidence" value="ECO:0007669"/>
    <property type="project" value="UniProtKB-EC"/>
</dbReference>
<dbReference type="EMBL" id="JACHFQ010000001">
    <property type="protein sequence ID" value="MBB5224961.1"/>
    <property type="molecule type" value="Genomic_DNA"/>
</dbReference>
<keyword evidence="6" id="KW-1185">Reference proteome</keyword>
<dbReference type="CDD" id="cd01949">
    <property type="entry name" value="GGDEF"/>
    <property type="match status" value="1"/>
</dbReference>
<dbReference type="InterPro" id="IPR029151">
    <property type="entry name" value="Sensor-like_sf"/>
</dbReference>
<evidence type="ECO:0000313" key="5">
    <source>
        <dbReference type="EMBL" id="MBB5224961.1"/>
    </source>
</evidence>
<keyword evidence="3" id="KW-1133">Transmembrane helix</keyword>
<evidence type="ECO:0000256" key="1">
    <source>
        <dbReference type="ARBA" id="ARBA00012528"/>
    </source>
</evidence>
<keyword evidence="3" id="KW-0812">Transmembrane</keyword>
<dbReference type="PANTHER" id="PTHR45138">
    <property type="entry name" value="REGULATORY COMPONENTS OF SENSORY TRANSDUCTION SYSTEM"/>
    <property type="match status" value="1"/>
</dbReference>
<dbReference type="RefSeq" id="WP_184656754.1">
    <property type="nucleotide sequence ID" value="NZ_JACHFQ010000001.1"/>
</dbReference>
<evidence type="ECO:0000259" key="4">
    <source>
        <dbReference type="PROSITE" id="PS50887"/>
    </source>
</evidence>
<gene>
    <name evidence="5" type="ORF">HNP76_000301</name>
</gene>
<dbReference type="InterPro" id="IPR050469">
    <property type="entry name" value="Diguanylate_Cyclase"/>
</dbReference>
<keyword evidence="3" id="KW-0472">Membrane</keyword>
<dbReference type="Proteomes" id="UP000518887">
    <property type="component" value="Unassembled WGS sequence"/>
</dbReference>
<proteinExistence type="predicted"/>
<reference evidence="5 6" key="1">
    <citation type="submission" date="2020-08" db="EMBL/GenBank/DDBJ databases">
        <title>Genomic Encyclopedia of Type Strains, Phase IV (KMG-IV): sequencing the most valuable type-strain genomes for metagenomic binning, comparative biology and taxonomic classification.</title>
        <authorList>
            <person name="Goeker M."/>
        </authorList>
    </citation>
    <scope>NUCLEOTIDE SEQUENCE [LARGE SCALE GENOMIC DNA]</scope>
    <source>
        <strain evidence="5 6">DSM 103462</strain>
    </source>
</reference>
<evidence type="ECO:0000256" key="2">
    <source>
        <dbReference type="ARBA" id="ARBA00034247"/>
    </source>
</evidence>
<feature type="transmembrane region" description="Helical" evidence="3">
    <location>
        <begin position="276"/>
        <end position="296"/>
    </location>
</feature>
<evidence type="ECO:0000313" key="6">
    <source>
        <dbReference type="Proteomes" id="UP000518887"/>
    </source>
</evidence>
<accession>A0A7W8G761</accession>
<comment type="catalytic activity">
    <reaction evidence="2">
        <text>2 GTP = 3',3'-c-di-GMP + 2 diphosphate</text>
        <dbReference type="Rhea" id="RHEA:24898"/>
        <dbReference type="ChEBI" id="CHEBI:33019"/>
        <dbReference type="ChEBI" id="CHEBI:37565"/>
        <dbReference type="ChEBI" id="CHEBI:58805"/>
        <dbReference type="EC" id="2.7.7.65"/>
    </reaction>
</comment>
<protein>
    <recommendedName>
        <fullName evidence="1">diguanylate cyclase</fullName>
        <ecNumber evidence="1">2.7.7.65</ecNumber>
    </recommendedName>
</protein>
<dbReference type="PANTHER" id="PTHR45138:SF9">
    <property type="entry name" value="DIGUANYLATE CYCLASE DGCM-RELATED"/>
    <property type="match status" value="1"/>
</dbReference>
<dbReference type="Pfam" id="PF00990">
    <property type="entry name" value="GGDEF"/>
    <property type="match status" value="1"/>
</dbReference>
<organism evidence="5 6">
    <name type="scientific">Treponema ruminis</name>
    <dbReference type="NCBI Taxonomy" id="744515"/>
    <lineage>
        <taxon>Bacteria</taxon>
        <taxon>Pseudomonadati</taxon>
        <taxon>Spirochaetota</taxon>
        <taxon>Spirochaetia</taxon>
        <taxon>Spirochaetales</taxon>
        <taxon>Treponemataceae</taxon>
        <taxon>Treponema</taxon>
    </lineage>
</organism>
<dbReference type="PROSITE" id="PS50887">
    <property type="entry name" value="GGDEF"/>
    <property type="match status" value="1"/>
</dbReference>
<dbReference type="AlphaFoldDB" id="A0A7W8G761"/>
<dbReference type="CDD" id="cd18773">
    <property type="entry name" value="PDC1_HK_sensor"/>
    <property type="match status" value="1"/>
</dbReference>
<dbReference type="InterPro" id="IPR043128">
    <property type="entry name" value="Rev_trsase/Diguanyl_cyclase"/>
</dbReference>
<dbReference type="SUPFAM" id="SSF103190">
    <property type="entry name" value="Sensory domain-like"/>
    <property type="match status" value="1"/>
</dbReference>
<dbReference type="InterPro" id="IPR029787">
    <property type="entry name" value="Nucleotide_cyclase"/>
</dbReference>
<dbReference type="SMART" id="SM00267">
    <property type="entry name" value="GGDEF"/>
    <property type="match status" value="1"/>
</dbReference>
<dbReference type="InterPro" id="IPR000160">
    <property type="entry name" value="GGDEF_dom"/>
</dbReference>
<dbReference type="EC" id="2.7.7.65" evidence="1"/>
<dbReference type="SUPFAM" id="SSF55073">
    <property type="entry name" value="Nucleotide cyclase"/>
    <property type="match status" value="1"/>
</dbReference>
<sequence length="456" mass="51678">MAKKIVTILLIVLTGISLILHIIKMDCAKNDEMVKNNLIAAHLYDSLSTSIKKPITISQTISVDSFLIDLLNKEEKLSEKAAEKAITDYLTKIRNEFGYMAAFIVSHKTKRYYTPNGISKVMNPMSDPYDVWYKIFVDSGKTYDLDTDRDQTNDYRWVVFINFRITGENGELLGVCGVGVFMDELQTLVSATEKEFGVKINLIDPDGLVQVDSNSANIENAYIHEAIADKAGADDFTYTEKKPGVWRMTRYMADLEWFLVVQHFGDKNKNSAGSSITLTFAFIFLAILLITALIGGKKDKGHHFEKVNLSEDTFTHLPNRNYLKTSFGEMGIFNTTRYKTLVMFDIDKFKIENESKEGDQILLSIVEYTKKIIGENGIMFRWAGDEFVIFYEEELEVAEKQFTELCAMVKENLDVTISVGIAAVNLSKSIKNNYHRAVKLCYEVKIDGGNGVRVEQ</sequence>